<feature type="signal peptide" evidence="1">
    <location>
        <begin position="1"/>
        <end position="20"/>
    </location>
</feature>
<dbReference type="RefSeq" id="WP_265686121.1">
    <property type="nucleotide sequence ID" value="NZ_JAKRRX010000002.1"/>
</dbReference>
<accession>A0A9X3CAX8</accession>
<feature type="chain" id="PRO_5040899166" evidence="1">
    <location>
        <begin position="21"/>
        <end position="213"/>
    </location>
</feature>
<protein>
    <submittedName>
        <fullName evidence="2">Uncharacterized protein</fullName>
    </submittedName>
</protein>
<dbReference type="AlphaFoldDB" id="A0A9X3CAX8"/>
<dbReference type="EMBL" id="JAKRRX010000002">
    <property type="protein sequence ID" value="MCW8332329.1"/>
    <property type="molecule type" value="Genomic_DNA"/>
</dbReference>
<organism evidence="2 3">
    <name type="scientific">Vibrio paucivorans</name>
    <dbReference type="NCBI Taxonomy" id="2829489"/>
    <lineage>
        <taxon>Bacteria</taxon>
        <taxon>Pseudomonadati</taxon>
        <taxon>Pseudomonadota</taxon>
        <taxon>Gammaproteobacteria</taxon>
        <taxon>Vibrionales</taxon>
        <taxon>Vibrionaceae</taxon>
        <taxon>Vibrio</taxon>
    </lineage>
</organism>
<sequence>MRTLLILLTTLFSALSWANAEKSYEALLLKSSIHLNESLATAKNCLFCDDENYAAGKQNFLFTLLDISKRANSCKNGDSSETETFAWSMEMVADEDYPSTTFDIKEKLSQHFNDFSIAQVSCENMARVFLAEEISQGNKKINFAESSIQILEVSRFNKANVHSKLQEICQPIVELTACLVDNSYTGRLLLNDLRKSEGKRKLGRLVPCRNNIQ</sequence>
<dbReference type="Proteomes" id="UP001155586">
    <property type="component" value="Unassembled WGS sequence"/>
</dbReference>
<comment type="caution">
    <text evidence="2">The sequence shown here is derived from an EMBL/GenBank/DDBJ whole genome shotgun (WGS) entry which is preliminary data.</text>
</comment>
<name>A0A9X3CAX8_9VIBR</name>
<keyword evidence="1" id="KW-0732">Signal</keyword>
<proteinExistence type="predicted"/>
<keyword evidence="3" id="KW-1185">Reference proteome</keyword>
<gene>
    <name evidence="2" type="ORF">MD483_00580</name>
</gene>
<evidence type="ECO:0000256" key="1">
    <source>
        <dbReference type="SAM" id="SignalP"/>
    </source>
</evidence>
<evidence type="ECO:0000313" key="3">
    <source>
        <dbReference type="Proteomes" id="UP001155586"/>
    </source>
</evidence>
<evidence type="ECO:0000313" key="2">
    <source>
        <dbReference type="EMBL" id="MCW8332329.1"/>
    </source>
</evidence>
<reference evidence="2" key="1">
    <citation type="submission" date="2022-02" db="EMBL/GenBank/DDBJ databases">
        <title>Vibrio sp. nov., a new bacterium isolated from Bohai sea, China.</title>
        <authorList>
            <person name="Yuan Y."/>
        </authorList>
    </citation>
    <scope>NUCLEOTIDE SEQUENCE</scope>
    <source>
        <strain evidence="2">DBSS07</strain>
    </source>
</reference>